<name>A0ABQ9CMU0_9PASS</name>
<accession>A0ABQ9CMU0</accession>
<sequence length="100" mass="11291">MNLCKICLNTAWMLLKTCATVQIVILTRHFIEGTKIWLKSRPVIFSDISSFNAWVNGVISSWWPVTSDVLQGSVFGLVLINIFINNLDEFGDSDQAGWEL</sequence>
<dbReference type="Proteomes" id="UP001145742">
    <property type="component" value="Unassembled WGS sequence"/>
</dbReference>
<evidence type="ECO:0000313" key="2">
    <source>
        <dbReference type="Proteomes" id="UP001145742"/>
    </source>
</evidence>
<comment type="caution">
    <text evidence="1">The sequence shown here is derived from an EMBL/GenBank/DDBJ whole genome shotgun (WGS) entry which is preliminary data.</text>
</comment>
<protein>
    <submittedName>
        <fullName evidence="1">Uncharacterized protein</fullName>
    </submittedName>
</protein>
<keyword evidence="2" id="KW-1185">Reference proteome</keyword>
<evidence type="ECO:0000313" key="1">
    <source>
        <dbReference type="EMBL" id="KAJ7405710.1"/>
    </source>
</evidence>
<organism evidence="1 2">
    <name type="scientific">Willisornis vidua</name>
    <name type="common">Xingu scale-backed antbird</name>
    <dbReference type="NCBI Taxonomy" id="1566151"/>
    <lineage>
        <taxon>Eukaryota</taxon>
        <taxon>Metazoa</taxon>
        <taxon>Chordata</taxon>
        <taxon>Craniata</taxon>
        <taxon>Vertebrata</taxon>
        <taxon>Euteleostomi</taxon>
        <taxon>Archelosauria</taxon>
        <taxon>Archosauria</taxon>
        <taxon>Dinosauria</taxon>
        <taxon>Saurischia</taxon>
        <taxon>Theropoda</taxon>
        <taxon>Coelurosauria</taxon>
        <taxon>Aves</taxon>
        <taxon>Neognathae</taxon>
        <taxon>Neoaves</taxon>
        <taxon>Telluraves</taxon>
        <taxon>Australaves</taxon>
        <taxon>Passeriformes</taxon>
        <taxon>Thamnophilidae</taxon>
        <taxon>Willisornis</taxon>
    </lineage>
</organism>
<reference evidence="1" key="1">
    <citation type="submission" date="2019-10" db="EMBL/GenBank/DDBJ databases">
        <authorList>
            <person name="Soares A.E.R."/>
            <person name="Aleixo A."/>
            <person name="Schneider P."/>
            <person name="Miyaki C.Y."/>
            <person name="Schneider M.P."/>
            <person name="Mello C."/>
            <person name="Vasconcelos A.T.R."/>
        </authorList>
    </citation>
    <scope>NUCLEOTIDE SEQUENCE</scope>
    <source>
        <tissue evidence="1">Muscle</tissue>
    </source>
</reference>
<proteinExistence type="predicted"/>
<dbReference type="EMBL" id="WHWB01034693">
    <property type="protein sequence ID" value="KAJ7405710.1"/>
    <property type="molecule type" value="Genomic_DNA"/>
</dbReference>
<gene>
    <name evidence="1" type="ORF">WISP_138160</name>
</gene>